<feature type="compositionally biased region" description="Polar residues" evidence="2">
    <location>
        <begin position="157"/>
        <end position="167"/>
    </location>
</feature>
<proteinExistence type="predicted"/>
<reference evidence="3 4" key="1">
    <citation type="submission" date="2015-01" db="EMBL/GenBank/DDBJ databases">
        <title>The Genome Sequence of Fonsecaea pedrosoi CBS 271.37.</title>
        <authorList>
            <consortium name="The Broad Institute Genomics Platform"/>
            <person name="Cuomo C."/>
            <person name="de Hoog S."/>
            <person name="Gorbushina A."/>
            <person name="Stielow B."/>
            <person name="Teixiera M."/>
            <person name="Abouelleil A."/>
            <person name="Chapman S.B."/>
            <person name="Priest M."/>
            <person name="Young S.K."/>
            <person name="Wortman J."/>
            <person name="Nusbaum C."/>
            <person name="Birren B."/>
        </authorList>
    </citation>
    <scope>NUCLEOTIDE SEQUENCE [LARGE SCALE GENOMIC DNA]</scope>
    <source>
        <strain evidence="3 4">CBS 271.37</strain>
    </source>
</reference>
<keyword evidence="1" id="KW-0175">Coiled coil</keyword>
<protein>
    <submittedName>
        <fullName evidence="3">Uncharacterized protein</fullName>
    </submittedName>
</protein>
<feature type="region of interest" description="Disordered" evidence="2">
    <location>
        <begin position="138"/>
        <end position="167"/>
    </location>
</feature>
<dbReference type="VEuPathDB" id="FungiDB:Z517_09297"/>
<evidence type="ECO:0000256" key="1">
    <source>
        <dbReference type="SAM" id="Coils"/>
    </source>
</evidence>
<gene>
    <name evidence="3" type="ORF">Z517_09297</name>
</gene>
<keyword evidence="4" id="KW-1185">Reference proteome</keyword>
<name>A0A0D2G838_9EURO</name>
<accession>A0A0D2G838</accession>
<sequence>MQRPMFPFPERQNTPPGLGGHSGPRVEIETPNTPPVDDGERVTQLFVRAQQLLDCSNLLCSAVPNLEMMDAIMHRLEEMDNAQRTQKLRLDSLEALSQRLSSLREDLAKAIAERDAAKRELAYVTAYSLRLKQEVEKYKSGAEDSNQVNAEQEAGNPGSSRSPFGRR</sequence>
<evidence type="ECO:0000313" key="3">
    <source>
        <dbReference type="EMBL" id="KIW76853.1"/>
    </source>
</evidence>
<dbReference type="AlphaFoldDB" id="A0A0D2G838"/>
<evidence type="ECO:0000313" key="4">
    <source>
        <dbReference type="Proteomes" id="UP000053029"/>
    </source>
</evidence>
<dbReference type="Proteomes" id="UP000053029">
    <property type="component" value="Unassembled WGS sequence"/>
</dbReference>
<feature type="coiled-coil region" evidence="1">
    <location>
        <begin position="93"/>
        <end position="120"/>
    </location>
</feature>
<dbReference type="GeneID" id="25308787"/>
<evidence type="ECO:0000256" key="2">
    <source>
        <dbReference type="SAM" id="MobiDB-lite"/>
    </source>
</evidence>
<organism evidence="3 4">
    <name type="scientific">Fonsecaea pedrosoi CBS 271.37</name>
    <dbReference type="NCBI Taxonomy" id="1442368"/>
    <lineage>
        <taxon>Eukaryota</taxon>
        <taxon>Fungi</taxon>
        <taxon>Dikarya</taxon>
        <taxon>Ascomycota</taxon>
        <taxon>Pezizomycotina</taxon>
        <taxon>Eurotiomycetes</taxon>
        <taxon>Chaetothyriomycetidae</taxon>
        <taxon>Chaetothyriales</taxon>
        <taxon>Herpotrichiellaceae</taxon>
        <taxon>Fonsecaea</taxon>
    </lineage>
</organism>
<feature type="region of interest" description="Disordered" evidence="2">
    <location>
        <begin position="1"/>
        <end position="37"/>
    </location>
</feature>
<dbReference type="RefSeq" id="XP_013280661.1">
    <property type="nucleotide sequence ID" value="XM_013425207.1"/>
</dbReference>
<dbReference type="HOGENOM" id="CLU_1594582_0_0_1"/>
<dbReference type="EMBL" id="KN846974">
    <property type="protein sequence ID" value="KIW76853.1"/>
    <property type="molecule type" value="Genomic_DNA"/>
</dbReference>